<dbReference type="Proteomes" id="UP000272400">
    <property type="component" value="Unassembled WGS sequence"/>
</dbReference>
<gene>
    <name evidence="2" type="ORF">EDD29_6471</name>
</gene>
<feature type="transmembrane region" description="Helical" evidence="1">
    <location>
        <begin position="64"/>
        <end position="87"/>
    </location>
</feature>
<proteinExistence type="predicted"/>
<dbReference type="PANTHER" id="PTHR37309:SF1">
    <property type="entry name" value="SLR0284 PROTEIN"/>
    <property type="match status" value="1"/>
</dbReference>
<dbReference type="PANTHER" id="PTHR37309">
    <property type="entry name" value="SLR0284 PROTEIN"/>
    <property type="match status" value="1"/>
</dbReference>
<reference evidence="2 3" key="1">
    <citation type="submission" date="2018-11" db="EMBL/GenBank/DDBJ databases">
        <title>Sequencing the genomes of 1000 actinobacteria strains.</title>
        <authorList>
            <person name="Klenk H.-P."/>
        </authorList>
    </citation>
    <scope>NUCLEOTIDE SEQUENCE [LARGE SCALE GENOMIC DNA]</scope>
    <source>
        <strain evidence="2 3">DSM 44254</strain>
    </source>
</reference>
<evidence type="ECO:0000313" key="2">
    <source>
        <dbReference type="EMBL" id="ROO88789.1"/>
    </source>
</evidence>
<sequence>MNFLIRLVINAVALLVATWIVSGVDLTGHDTWSQVWTLAVVALIFGLVNTFLKPVIKVLGCLFYILTLGLFALVVNACLLMFTGWVAEQFHLPFHVSGFWPAFWAAIIISLVSWLLSLFLDPDDRR</sequence>
<dbReference type="InterPro" id="IPR007165">
    <property type="entry name" value="Phage_holin_4_2"/>
</dbReference>
<feature type="transmembrane region" description="Helical" evidence="1">
    <location>
        <begin position="33"/>
        <end position="52"/>
    </location>
</feature>
<evidence type="ECO:0000256" key="1">
    <source>
        <dbReference type="SAM" id="Phobius"/>
    </source>
</evidence>
<dbReference type="OrthoDB" id="9810847at2"/>
<dbReference type="Pfam" id="PF04020">
    <property type="entry name" value="Phage_holin_4_2"/>
    <property type="match status" value="1"/>
</dbReference>
<name>A0A3N1D5N6_9ACTN</name>
<accession>A0A3N1D5N6</accession>
<comment type="caution">
    <text evidence="2">The sequence shown here is derived from an EMBL/GenBank/DDBJ whole genome shotgun (WGS) entry which is preliminary data.</text>
</comment>
<dbReference type="RefSeq" id="WP_123667984.1">
    <property type="nucleotide sequence ID" value="NZ_RJKE01000001.1"/>
</dbReference>
<keyword evidence="1" id="KW-0472">Membrane</keyword>
<organism evidence="2 3">
    <name type="scientific">Actinocorallia herbida</name>
    <dbReference type="NCBI Taxonomy" id="58109"/>
    <lineage>
        <taxon>Bacteria</taxon>
        <taxon>Bacillati</taxon>
        <taxon>Actinomycetota</taxon>
        <taxon>Actinomycetes</taxon>
        <taxon>Streptosporangiales</taxon>
        <taxon>Thermomonosporaceae</taxon>
        <taxon>Actinocorallia</taxon>
    </lineage>
</organism>
<keyword evidence="1" id="KW-0812">Transmembrane</keyword>
<feature type="transmembrane region" description="Helical" evidence="1">
    <location>
        <begin position="99"/>
        <end position="120"/>
    </location>
</feature>
<keyword evidence="3" id="KW-1185">Reference proteome</keyword>
<keyword evidence="1" id="KW-1133">Transmembrane helix</keyword>
<dbReference type="EMBL" id="RJKE01000001">
    <property type="protein sequence ID" value="ROO88789.1"/>
    <property type="molecule type" value="Genomic_DNA"/>
</dbReference>
<dbReference type="AlphaFoldDB" id="A0A3N1D5N6"/>
<protein>
    <submittedName>
        <fullName evidence="2">Putative membrane protein</fullName>
    </submittedName>
</protein>
<evidence type="ECO:0000313" key="3">
    <source>
        <dbReference type="Proteomes" id="UP000272400"/>
    </source>
</evidence>